<reference evidence="2" key="1">
    <citation type="submission" date="2022-10" db="EMBL/GenBank/DDBJ databases">
        <title>Rhodococcus sp.75.</title>
        <authorList>
            <person name="Sun M."/>
        </authorList>
    </citation>
    <scope>NUCLEOTIDE SEQUENCE</scope>
    <source>
        <strain evidence="2">75</strain>
    </source>
</reference>
<dbReference type="RefSeq" id="WP_265384131.1">
    <property type="nucleotide sequence ID" value="NZ_CP110615.1"/>
</dbReference>
<evidence type="ECO:0000259" key="1">
    <source>
        <dbReference type="Pfam" id="PF00561"/>
    </source>
</evidence>
<gene>
    <name evidence="2" type="ORF">RHODO2019_06240</name>
</gene>
<dbReference type="GO" id="GO:0016787">
    <property type="term" value="F:hydrolase activity"/>
    <property type="evidence" value="ECO:0007669"/>
    <property type="project" value="UniProtKB-KW"/>
</dbReference>
<dbReference type="InterPro" id="IPR051321">
    <property type="entry name" value="PHA/PHB_synthase"/>
</dbReference>
<dbReference type="EMBL" id="CP110615">
    <property type="protein sequence ID" value="UZJ26027.1"/>
    <property type="molecule type" value="Genomic_DNA"/>
</dbReference>
<dbReference type="Pfam" id="PF00561">
    <property type="entry name" value="Abhydrolase_1"/>
    <property type="match status" value="1"/>
</dbReference>
<evidence type="ECO:0000313" key="3">
    <source>
        <dbReference type="Proteomes" id="UP001164965"/>
    </source>
</evidence>
<keyword evidence="2" id="KW-0378">Hydrolase</keyword>
<name>A0ABY6P302_9NOCA</name>
<proteinExistence type="predicted"/>
<protein>
    <submittedName>
        <fullName evidence="2">Alpha/beta fold hydrolase</fullName>
    </submittedName>
</protein>
<dbReference type="PANTHER" id="PTHR36837">
    <property type="entry name" value="POLY(3-HYDROXYALKANOATE) POLYMERASE SUBUNIT PHAC"/>
    <property type="match status" value="1"/>
</dbReference>
<evidence type="ECO:0000313" key="2">
    <source>
        <dbReference type="EMBL" id="UZJ26027.1"/>
    </source>
</evidence>
<dbReference type="Gene3D" id="3.40.50.1820">
    <property type="entry name" value="alpha/beta hydrolase"/>
    <property type="match status" value="1"/>
</dbReference>
<feature type="domain" description="AB hydrolase-1" evidence="1">
    <location>
        <begin position="67"/>
        <end position="333"/>
    </location>
</feature>
<keyword evidence="3" id="KW-1185">Reference proteome</keyword>
<dbReference type="InterPro" id="IPR000073">
    <property type="entry name" value="AB_hydrolase_1"/>
</dbReference>
<sequence>MVSIPGLSTIDRVRREVERNALRARNGIRMATGIQRTDVGLSPKDVVWSHGRTELWHYRSEQDSLKPPLLILYSLFNKSYILDLRPGNSVIEQLVGAGFDVYMLDWGVPDERDAANQLEDYVDSYIPAAIERVCELSGGDSVNLLGYCFGGVLAALYAAHHPDSPLRSLTVLTTPADLQQCGPMTDILARTDLEDVLGVDGMVPAGVIAQGFRALAPVGEVTSRVNLLEKLWSDEFVTAYQAMAGWGSDQVPLPGGVARQFKRLVTDNAFINDRVFLGGDHVRLADITVPFLHVLGLRDHIIPPAAATPLLGLIGSEDKQELRLDAGHVGLMVGRGAARNTLPVIIDFLKKQSEDRS</sequence>
<accession>A0ABY6P302</accession>
<organism evidence="2 3">
    <name type="scientific">Rhodococcus antarcticus</name>
    <dbReference type="NCBI Taxonomy" id="2987751"/>
    <lineage>
        <taxon>Bacteria</taxon>
        <taxon>Bacillati</taxon>
        <taxon>Actinomycetota</taxon>
        <taxon>Actinomycetes</taxon>
        <taxon>Mycobacteriales</taxon>
        <taxon>Nocardiaceae</taxon>
        <taxon>Rhodococcus</taxon>
    </lineage>
</organism>
<dbReference type="Proteomes" id="UP001164965">
    <property type="component" value="Chromosome"/>
</dbReference>
<dbReference type="PANTHER" id="PTHR36837:SF2">
    <property type="entry name" value="POLY(3-HYDROXYALKANOATE) POLYMERASE SUBUNIT PHAC"/>
    <property type="match status" value="1"/>
</dbReference>
<dbReference type="SUPFAM" id="SSF53474">
    <property type="entry name" value="alpha/beta-Hydrolases"/>
    <property type="match status" value="1"/>
</dbReference>
<dbReference type="InterPro" id="IPR029058">
    <property type="entry name" value="AB_hydrolase_fold"/>
</dbReference>